<evidence type="ECO:0000313" key="2">
    <source>
        <dbReference type="Proteomes" id="UP000183832"/>
    </source>
</evidence>
<dbReference type="Proteomes" id="UP000183832">
    <property type="component" value="Unassembled WGS sequence"/>
</dbReference>
<accession>A0A1J1IEU5</accession>
<evidence type="ECO:0000313" key="1">
    <source>
        <dbReference type="EMBL" id="CRK96961.1"/>
    </source>
</evidence>
<sequence>MYYDSNSAAKKICTIVVAFVYGLQAYINVTSGEGCARTFCERKKNVKEIKSVAKNIFTVLEESEDLNANAISCDFATNTRLLFIIIITTFAFLANLKSCENDSTMIDEVTVGAGQMVIPDINMNTLDMRQQPNRRIKKRKDCAQQKQSMRVQFELRLQSVNLCATRSITTMPPIARHLITLYDVADHLTRIVSKCDEKSRFFEQYQLACVLFSSLLRIISTPTRQLHGDEMQENDDCELKRNQNTFVECGNKYEKEAKTQQINKLLFNFYKQ</sequence>
<proteinExistence type="predicted"/>
<gene>
    <name evidence="1" type="ORF">CLUMA_CG010327</name>
</gene>
<dbReference type="EMBL" id="CVRI01000045">
    <property type="protein sequence ID" value="CRK96961.1"/>
    <property type="molecule type" value="Genomic_DNA"/>
</dbReference>
<dbReference type="AlphaFoldDB" id="A0A1J1IEU5"/>
<reference evidence="1 2" key="1">
    <citation type="submission" date="2015-04" db="EMBL/GenBank/DDBJ databases">
        <authorList>
            <person name="Syromyatnikov M.Y."/>
            <person name="Popov V.N."/>
        </authorList>
    </citation>
    <scope>NUCLEOTIDE SEQUENCE [LARGE SCALE GENOMIC DNA]</scope>
</reference>
<protein>
    <submittedName>
        <fullName evidence="1">CLUMA_CG010327, isoform A</fullName>
    </submittedName>
</protein>
<organism evidence="1 2">
    <name type="scientific">Clunio marinus</name>
    <dbReference type="NCBI Taxonomy" id="568069"/>
    <lineage>
        <taxon>Eukaryota</taxon>
        <taxon>Metazoa</taxon>
        <taxon>Ecdysozoa</taxon>
        <taxon>Arthropoda</taxon>
        <taxon>Hexapoda</taxon>
        <taxon>Insecta</taxon>
        <taxon>Pterygota</taxon>
        <taxon>Neoptera</taxon>
        <taxon>Endopterygota</taxon>
        <taxon>Diptera</taxon>
        <taxon>Nematocera</taxon>
        <taxon>Chironomoidea</taxon>
        <taxon>Chironomidae</taxon>
        <taxon>Clunio</taxon>
    </lineage>
</organism>
<keyword evidence="2" id="KW-1185">Reference proteome</keyword>
<name>A0A1J1IEU5_9DIPT</name>